<protein>
    <submittedName>
        <fullName evidence="3">Protein ENHANCED PSEUDOMONAS SUSCEPTIBILTY 1-like</fullName>
    </submittedName>
</protein>
<name>A0ABM1FIX0_SOLPN</name>
<evidence type="ECO:0000313" key="2">
    <source>
        <dbReference type="Proteomes" id="UP000694930"/>
    </source>
</evidence>
<keyword evidence="2" id="KW-1185">Reference proteome</keyword>
<accession>A0ABM1FIX0</accession>
<dbReference type="InterPro" id="IPR023213">
    <property type="entry name" value="CAT-like_dom_sf"/>
</dbReference>
<gene>
    <name evidence="3" type="primary">LOC107003710</name>
</gene>
<dbReference type="Pfam" id="PF02458">
    <property type="entry name" value="Transferase"/>
    <property type="match status" value="1"/>
</dbReference>
<proteinExistence type="predicted"/>
<organism evidence="2 3">
    <name type="scientific">Solanum pennellii</name>
    <name type="common">Tomato</name>
    <name type="synonym">Lycopersicon pennellii</name>
    <dbReference type="NCBI Taxonomy" id="28526"/>
    <lineage>
        <taxon>Eukaryota</taxon>
        <taxon>Viridiplantae</taxon>
        <taxon>Streptophyta</taxon>
        <taxon>Embryophyta</taxon>
        <taxon>Tracheophyta</taxon>
        <taxon>Spermatophyta</taxon>
        <taxon>Magnoliopsida</taxon>
        <taxon>eudicotyledons</taxon>
        <taxon>Gunneridae</taxon>
        <taxon>Pentapetalae</taxon>
        <taxon>asterids</taxon>
        <taxon>lamiids</taxon>
        <taxon>Solanales</taxon>
        <taxon>Solanaceae</taxon>
        <taxon>Solanoideae</taxon>
        <taxon>Solaneae</taxon>
        <taxon>Solanum</taxon>
        <taxon>Solanum subgen. Lycopersicon</taxon>
    </lineage>
</organism>
<dbReference type="InterPro" id="IPR051283">
    <property type="entry name" value="Sec_Metabolite_Acyltrans"/>
</dbReference>
<keyword evidence="1" id="KW-0808">Transferase</keyword>
<reference evidence="3" key="2">
    <citation type="submission" date="2025-08" db="UniProtKB">
        <authorList>
            <consortium name="RefSeq"/>
        </authorList>
    </citation>
    <scope>IDENTIFICATION</scope>
</reference>
<dbReference type="PANTHER" id="PTHR31896:SF52">
    <property type="entry name" value="ANTHRANILATE N-BENZOYLTRANSFERASE PROTEIN"/>
    <property type="match status" value="1"/>
</dbReference>
<dbReference type="RefSeq" id="XP_015057499.1">
    <property type="nucleotide sequence ID" value="XM_015202013.2"/>
</dbReference>
<dbReference type="Proteomes" id="UP000694930">
    <property type="component" value="Chromosome 1"/>
</dbReference>
<reference evidence="2" key="1">
    <citation type="journal article" date="2014" name="Nat. Genet.">
        <title>The genome of the stress-tolerant wild tomato species Solanum pennellii.</title>
        <authorList>
            <person name="Bolger A."/>
            <person name="Scossa F."/>
            <person name="Bolger M.E."/>
            <person name="Lanz C."/>
            <person name="Maumus F."/>
            <person name="Tohge T."/>
            <person name="Quesneville H."/>
            <person name="Alseekh S."/>
            <person name="Sorensen I."/>
            <person name="Lichtenstein G."/>
            <person name="Fich E.A."/>
            <person name="Conte M."/>
            <person name="Keller H."/>
            <person name="Schneeberger K."/>
            <person name="Schwacke R."/>
            <person name="Ofner I."/>
            <person name="Vrebalov J."/>
            <person name="Xu Y."/>
            <person name="Osorio S."/>
            <person name="Aflitos S.A."/>
            <person name="Schijlen E."/>
            <person name="Jimenez-Gomez J.M."/>
            <person name="Ryngajllo M."/>
            <person name="Kimura S."/>
            <person name="Kumar R."/>
            <person name="Koenig D."/>
            <person name="Headland L.R."/>
            <person name="Maloof J.N."/>
            <person name="Sinha N."/>
            <person name="van Ham R.C."/>
            <person name="Lankhorst R.K."/>
            <person name="Mao L."/>
            <person name="Vogel A."/>
            <person name="Arsova B."/>
            <person name="Panstruga R."/>
            <person name="Fei Z."/>
            <person name="Rose J.K."/>
            <person name="Zamir D."/>
            <person name="Carrari F."/>
            <person name="Giovannoni J.J."/>
            <person name="Weigel D."/>
            <person name="Usadel B."/>
            <person name="Fernie A.R."/>
        </authorList>
    </citation>
    <scope>NUCLEOTIDE SEQUENCE [LARGE SCALE GENOMIC DNA]</scope>
    <source>
        <strain evidence="2">cv. LA0716</strain>
    </source>
</reference>
<evidence type="ECO:0000256" key="1">
    <source>
        <dbReference type="ARBA" id="ARBA00022679"/>
    </source>
</evidence>
<dbReference type="Gene3D" id="3.30.559.10">
    <property type="entry name" value="Chloramphenicol acetyltransferase-like domain"/>
    <property type="match status" value="2"/>
</dbReference>
<sequence>MASKVSIISTCTIKSSGRSPDNCKIIELTPWDIYELQIEYGQSGLLYPMPTFEQVRDLSKSTNTTTLIDHLRVSLSRTLDFFPPFCGRLEAAQEEKSGTTCFFVNCNNVGVQFNHAIADGVTVGDIMESNLVPHVVNDFFPLTGVQNTEATSQPFLAVQVTELVDGIFIGCAANHALVDGSSYWHFYNSWAEISRGCNVISKIPYLKRKFPFKMDHSSDRIYVPNERINAGDKFTPPALREKVFHFSRENVSKLKAKANHQMNTTKISSLQAVLAHLWQSVIRCRRLDHSEETTFEVSIDMRKRLNPPLPEGFFGNAIYPAPTTIKTGELLEHGFGWAALQINKTIATHDHEKLKCIYENWMNEPEVTKLGDLPSNYFMLNGSPQFNFYKYDFGWGKPIAHRGGVGNLLDGKITVSPGLGEGSMIVEICLSSETIQALEEDIIFGEFVNTTPMVAVEPTIRSRI</sequence>
<dbReference type="PANTHER" id="PTHR31896">
    <property type="entry name" value="FAMILY REGULATORY PROTEIN, PUTATIVE (AFU_ORTHOLOGUE AFUA_3G14730)-RELATED"/>
    <property type="match status" value="1"/>
</dbReference>
<evidence type="ECO:0000313" key="3">
    <source>
        <dbReference type="RefSeq" id="XP_015057499.1"/>
    </source>
</evidence>
<dbReference type="GeneID" id="107003710"/>